<protein>
    <recommendedName>
        <fullName evidence="3">DUF2007 domain-containing protein</fullName>
    </recommendedName>
</protein>
<reference evidence="1 2" key="1">
    <citation type="submission" date="2022-05" db="EMBL/GenBank/DDBJ databases">
        <title>Genome Sequencing of Bee-Associated Microbes.</title>
        <authorList>
            <person name="Dunlap C."/>
        </authorList>
    </citation>
    <scope>NUCLEOTIDE SEQUENCE [LARGE SCALE GENOMIC DNA]</scope>
    <source>
        <strain evidence="1 2">NRRL B-23120</strain>
    </source>
</reference>
<keyword evidence="2" id="KW-1185">Reference proteome</keyword>
<accession>A0ABT4FJG0</accession>
<dbReference type="Proteomes" id="UP001527202">
    <property type="component" value="Unassembled WGS sequence"/>
</dbReference>
<organism evidence="1 2">
    <name type="scientific">Paenibacillus chitinolyticus</name>
    <dbReference type="NCBI Taxonomy" id="79263"/>
    <lineage>
        <taxon>Bacteria</taxon>
        <taxon>Bacillati</taxon>
        <taxon>Bacillota</taxon>
        <taxon>Bacilli</taxon>
        <taxon>Bacillales</taxon>
        <taxon>Paenibacillaceae</taxon>
        <taxon>Paenibacillus</taxon>
    </lineage>
</organism>
<sequence length="56" mass="6299">MIQRNFQSPNLKERLEKKNVNVYSTGLNGNIPLISDGFKIEVLTEKDGLAPKKSKP</sequence>
<gene>
    <name evidence="1" type="ORF">M5X16_23190</name>
</gene>
<evidence type="ECO:0000313" key="2">
    <source>
        <dbReference type="Proteomes" id="UP001527202"/>
    </source>
</evidence>
<name>A0ABT4FJG0_9BACL</name>
<evidence type="ECO:0008006" key="3">
    <source>
        <dbReference type="Google" id="ProtNLM"/>
    </source>
</evidence>
<dbReference type="GeneID" id="95379102"/>
<dbReference type="EMBL" id="JAMDMJ010000033">
    <property type="protein sequence ID" value="MCY9598663.1"/>
    <property type="molecule type" value="Genomic_DNA"/>
</dbReference>
<evidence type="ECO:0000313" key="1">
    <source>
        <dbReference type="EMBL" id="MCY9598663.1"/>
    </source>
</evidence>
<comment type="caution">
    <text evidence="1">The sequence shown here is derived from an EMBL/GenBank/DDBJ whole genome shotgun (WGS) entry which is preliminary data.</text>
</comment>
<proteinExistence type="predicted"/>
<dbReference type="RefSeq" id="WP_241688864.1">
    <property type="nucleotide sequence ID" value="NZ_CP026520.1"/>
</dbReference>